<dbReference type="RefSeq" id="WP_161027358.1">
    <property type="nucleotide sequence ID" value="NZ_WWCJ01000016.1"/>
</dbReference>
<dbReference type="EMBL" id="WWCJ01000016">
    <property type="protein sequence ID" value="MYN04402.1"/>
    <property type="molecule type" value="Genomic_DNA"/>
</dbReference>
<organism evidence="1 2">
    <name type="scientific">Pseudoduganella guangdongensis</name>
    <dbReference type="NCBI Taxonomy" id="2692179"/>
    <lineage>
        <taxon>Bacteria</taxon>
        <taxon>Pseudomonadati</taxon>
        <taxon>Pseudomonadota</taxon>
        <taxon>Betaproteobacteria</taxon>
        <taxon>Burkholderiales</taxon>
        <taxon>Oxalobacteraceae</taxon>
        <taxon>Telluria group</taxon>
        <taxon>Pseudoduganella</taxon>
    </lineage>
</organism>
<sequence>MTKKTLIKPEGVCALTGRTGRYVASHIIPKALTNLSASGEMRLEVGMNLPVRKRYDSWYDERLVIRNGEDILSEIDNEAIRSLRFHKLIWSGWKGKGLLDESLEQVEGYGIRSLEISAPTLQLFFLSLLWRAAASSRAEFRDVRLSPDVLEDLRLRILMKQPGDLRDYPVQLVQLTTLGDLHNRTPLLEECELPIEGWAGIKVPYVRFYFDGLVARVHLPSPRQLPEDYLKTCMGLGHDDQTLIVCIPYEDSRAFSNLKESIQASSKPERPKLKVLALAAKHYANSYPNAGGASEIPVPKLQFYCTG</sequence>
<comment type="caution">
    <text evidence="1">The sequence shown here is derived from an EMBL/GenBank/DDBJ whole genome shotgun (WGS) entry which is preliminary data.</text>
</comment>
<gene>
    <name evidence="1" type="ORF">GTP41_20115</name>
</gene>
<name>A0A6N9HNJ1_9BURK</name>
<reference evidence="1 2" key="1">
    <citation type="submission" date="2019-12" db="EMBL/GenBank/DDBJ databases">
        <title>Novel species isolated from a subtropical stream in China.</title>
        <authorList>
            <person name="Lu H."/>
        </authorList>
    </citation>
    <scope>NUCLEOTIDE SEQUENCE [LARGE SCALE GENOMIC DNA]</scope>
    <source>
        <strain evidence="1 2">DS3</strain>
    </source>
</reference>
<evidence type="ECO:0000313" key="2">
    <source>
        <dbReference type="Proteomes" id="UP000448575"/>
    </source>
</evidence>
<proteinExistence type="predicted"/>
<keyword evidence="2" id="KW-1185">Reference proteome</keyword>
<evidence type="ECO:0000313" key="1">
    <source>
        <dbReference type="EMBL" id="MYN04402.1"/>
    </source>
</evidence>
<protein>
    <recommendedName>
        <fullName evidence="3">HNH endonuclease</fullName>
    </recommendedName>
</protein>
<dbReference type="AlphaFoldDB" id="A0A6N9HNJ1"/>
<evidence type="ECO:0008006" key="3">
    <source>
        <dbReference type="Google" id="ProtNLM"/>
    </source>
</evidence>
<dbReference type="Proteomes" id="UP000448575">
    <property type="component" value="Unassembled WGS sequence"/>
</dbReference>
<accession>A0A6N9HNJ1</accession>